<dbReference type="PANTHER" id="PTHR11132">
    <property type="entry name" value="SOLUTE CARRIER FAMILY 35"/>
    <property type="match status" value="1"/>
</dbReference>
<feature type="transmembrane region" description="Helical" evidence="5">
    <location>
        <begin position="207"/>
        <end position="227"/>
    </location>
</feature>
<keyword evidence="4 5" id="KW-0472">Membrane</keyword>
<sequence length="363" mass="40426">MSSPTTTATATTTVTGNNAFNDNTSRHSDVVYVKMKTTDGLVTQTTREDQRSLAMKRILSALFYAVSSLLIIVINKIVLTNYSTCNLYCRFPSYHMLGMGQMLATIIILSIGKSLNVINYPNYTKDTLLKIWPLPVLYIGNLVCGLGGTKHLSLPMFTVLRRFTILMTLIGEYYILNVVQNNTIIMTIVAMVGGAMIAASNDLAFDASGYAFVLSNDFFTAANGVYMKQKLDSRELGKYGLLYYNSLFMIIPLLLISWTTGDINRTITEFNDWFDAGFLVSFITSCVMGFILMYSTILCTAFNSALTTTIVGCLKNIFVTYIGMYIGGDYVFSWTNFIGLNISMIGSLVYSYFTFIQKQKPLP</sequence>
<dbReference type="AlphaFoldDB" id="A0A7R9KKX2"/>
<proteinExistence type="predicted"/>
<dbReference type="OrthoDB" id="417037at2759"/>
<feature type="transmembrane region" description="Helical" evidence="5">
    <location>
        <begin position="278"/>
        <end position="298"/>
    </location>
</feature>
<dbReference type="EMBL" id="CAJPIZ010001946">
    <property type="protein sequence ID" value="CAG2104303.1"/>
    <property type="molecule type" value="Genomic_DNA"/>
</dbReference>
<evidence type="ECO:0000313" key="7">
    <source>
        <dbReference type="EMBL" id="CAD7623873.1"/>
    </source>
</evidence>
<name>A0A7R9KKX2_9ACAR</name>
<gene>
    <name evidence="7" type="ORF">OSB1V03_LOCUS4322</name>
</gene>
<feature type="transmembrane region" description="Helical" evidence="5">
    <location>
        <begin position="239"/>
        <end position="258"/>
    </location>
</feature>
<comment type="subcellular location">
    <subcellularLocation>
        <location evidence="1">Membrane</location>
        <topology evidence="1">Multi-pass membrane protein</topology>
    </subcellularLocation>
</comment>
<evidence type="ECO:0000313" key="8">
    <source>
        <dbReference type="Proteomes" id="UP000759131"/>
    </source>
</evidence>
<feature type="transmembrane region" description="Helical" evidence="5">
    <location>
        <begin position="61"/>
        <end position="79"/>
    </location>
</feature>
<evidence type="ECO:0000256" key="2">
    <source>
        <dbReference type="ARBA" id="ARBA00022692"/>
    </source>
</evidence>
<evidence type="ECO:0000256" key="4">
    <source>
        <dbReference type="ARBA" id="ARBA00023136"/>
    </source>
</evidence>
<dbReference type="InterPro" id="IPR004853">
    <property type="entry name" value="Sugar_P_trans_dom"/>
</dbReference>
<reference evidence="7" key="1">
    <citation type="submission" date="2020-11" db="EMBL/GenBank/DDBJ databases">
        <authorList>
            <person name="Tran Van P."/>
        </authorList>
    </citation>
    <scope>NUCLEOTIDE SEQUENCE</scope>
</reference>
<evidence type="ECO:0000259" key="6">
    <source>
        <dbReference type="Pfam" id="PF03151"/>
    </source>
</evidence>
<feature type="transmembrane region" description="Helical" evidence="5">
    <location>
        <begin position="305"/>
        <end position="326"/>
    </location>
</feature>
<feature type="domain" description="Sugar phosphate transporter" evidence="6">
    <location>
        <begin position="60"/>
        <end position="351"/>
    </location>
</feature>
<evidence type="ECO:0000256" key="5">
    <source>
        <dbReference type="SAM" id="Phobius"/>
    </source>
</evidence>
<evidence type="ECO:0000256" key="1">
    <source>
        <dbReference type="ARBA" id="ARBA00004141"/>
    </source>
</evidence>
<evidence type="ECO:0000256" key="3">
    <source>
        <dbReference type="ARBA" id="ARBA00022989"/>
    </source>
</evidence>
<feature type="transmembrane region" description="Helical" evidence="5">
    <location>
        <begin position="332"/>
        <end position="353"/>
    </location>
</feature>
<accession>A0A7R9KKX2</accession>
<feature type="transmembrane region" description="Helical" evidence="5">
    <location>
        <begin position="183"/>
        <end position="201"/>
    </location>
</feature>
<feature type="transmembrane region" description="Helical" evidence="5">
    <location>
        <begin position="91"/>
        <end position="111"/>
    </location>
</feature>
<protein>
    <recommendedName>
        <fullName evidence="6">Sugar phosphate transporter domain-containing protein</fullName>
    </recommendedName>
</protein>
<feature type="transmembrane region" description="Helical" evidence="5">
    <location>
        <begin position="131"/>
        <end position="148"/>
    </location>
</feature>
<dbReference type="Pfam" id="PF03151">
    <property type="entry name" value="TPT"/>
    <property type="match status" value="1"/>
</dbReference>
<keyword evidence="8" id="KW-1185">Reference proteome</keyword>
<keyword evidence="3 5" id="KW-1133">Transmembrane helix</keyword>
<dbReference type="InterPro" id="IPR050186">
    <property type="entry name" value="TPT_transporter"/>
</dbReference>
<dbReference type="EMBL" id="OC856521">
    <property type="protein sequence ID" value="CAD7623873.1"/>
    <property type="molecule type" value="Genomic_DNA"/>
</dbReference>
<organism evidence="7">
    <name type="scientific">Medioppia subpectinata</name>
    <dbReference type="NCBI Taxonomy" id="1979941"/>
    <lineage>
        <taxon>Eukaryota</taxon>
        <taxon>Metazoa</taxon>
        <taxon>Ecdysozoa</taxon>
        <taxon>Arthropoda</taxon>
        <taxon>Chelicerata</taxon>
        <taxon>Arachnida</taxon>
        <taxon>Acari</taxon>
        <taxon>Acariformes</taxon>
        <taxon>Sarcoptiformes</taxon>
        <taxon>Oribatida</taxon>
        <taxon>Brachypylina</taxon>
        <taxon>Oppioidea</taxon>
        <taxon>Oppiidae</taxon>
        <taxon>Medioppia</taxon>
    </lineage>
</organism>
<dbReference type="Proteomes" id="UP000759131">
    <property type="component" value="Unassembled WGS sequence"/>
</dbReference>
<dbReference type="GO" id="GO:0016020">
    <property type="term" value="C:membrane"/>
    <property type="evidence" value="ECO:0007669"/>
    <property type="project" value="UniProtKB-SubCell"/>
</dbReference>
<keyword evidence="2 5" id="KW-0812">Transmembrane</keyword>